<dbReference type="InterPro" id="IPR012340">
    <property type="entry name" value="NA-bd_OB-fold"/>
</dbReference>
<evidence type="ECO:0000256" key="2">
    <source>
        <dbReference type="ARBA" id="ARBA00022448"/>
    </source>
</evidence>
<comment type="caution">
    <text evidence="6">The sequence shown here is derived from an EMBL/GenBank/DDBJ whole genome shotgun (WGS) entry which is preliminary data.</text>
</comment>
<dbReference type="Pfam" id="PF08402">
    <property type="entry name" value="TOBE_2"/>
    <property type="match status" value="1"/>
</dbReference>
<dbReference type="CDD" id="cd03301">
    <property type="entry name" value="ABC_MalK_N"/>
    <property type="match status" value="1"/>
</dbReference>
<keyword evidence="2" id="KW-0813">Transport</keyword>
<dbReference type="Pfam" id="PF00005">
    <property type="entry name" value="ABC_tran"/>
    <property type="match status" value="1"/>
</dbReference>
<name>A0ABU0IYQ3_9HYPH</name>
<keyword evidence="7" id="KW-1185">Reference proteome</keyword>
<evidence type="ECO:0000313" key="7">
    <source>
        <dbReference type="Proteomes" id="UP001242480"/>
    </source>
</evidence>
<sequence length="374" mass="40123">MRPADSAQAPAAIPAPSVAVRDLAIRYGAVTVLDNLRLEVAPGEFIVLLGPSGCGKSTLLNAIAGLIDISDGEIWISGRNVTWAEPAERGIGMVFQSYALYPRMTVAGNMSFGLRMAGLPRAEIAVRVAKAAKMLQLEPLLQRRPAELSGGQRQRVAIGRALVRNVDVFLFDEPLSNLDAKLRNELRVEIKKLHQELGNTMIYVTHDQIEALTLADRIAVMKGGVIQQLATPHDIYHQPANQFVAGFIGSPTMNFWEGRLAGAAGGWRFEGSDLAIDLARYPFARAPAAGPAVLGMRPEHIGIGEAPPGRHAGRGLVTIVEPMGADTVVWTEIGGKPSTIRLDGDQPARVGDAIPFHFDPARASLFDAQAGTRL</sequence>
<accession>A0ABU0IYQ3</accession>
<evidence type="ECO:0000259" key="5">
    <source>
        <dbReference type="PROSITE" id="PS50893"/>
    </source>
</evidence>
<dbReference type="PANTHER" id="PTHR43875">
    <property type="entry name" value="MALTODEXTRIN IMPORT ATP-BINDING PROTEIN MSMX"/>
    <property type="match status" value="1"/>
</dbReference>
<dbReference type="EMBL" id="JAUSVX010000001">
    <property type="protein sequence ID" value="MDQ0467148.1"/>
    <property type="molecule type" value="Genomic_DNA"/>
</dbReference>
<protein>
    <submittedName>
        <fullName evidence="6">Multiple sugar transport system ATP-binding protein</fullName>
    </submittedName>
</protein>
<dbReference type="Gene3D" id="3.40.50.300">
    <property type="entry name" value="P-loop containing nucleotide triphosphate hydrolases"/>
    <property type="match status" value="1"/>
</dbReference>
<dbReference type="PROSITE" id="PS50893">
    <property type="entry name" value="ABC_TRANSPORTER_2"/>
    <property type="match status" value="1"/>
</dbReference>
<dbReference type="Gene3D" id="2.40.50.140">
    <property type="entry name" value="Nucleic acid-binding proteins"/>
    <property type="match status" value="1"/>
</dbReference>
<feature type="domain" description="ABC transporter" evidence="5">
    <location>
        <begin position="18"/>
        <end position="248"/>
    </location>
</feature>
<dbReference type="InterPro" id="IPR015855">
    <property type="entry name" value="ABC_transpr_MalK-like"/>
</dbReference>
<comment type="similarity">
    <text evidence="1">Belongs to the ABC transporter superfamily.</text>
</comment>
<reference evidence="6 7" key="1">
    <citation type="submission" date="2023-07" db="EMBL/GenBank/DDBJ databases">
        <title>Genomic Encyclopedia of Type Strains, Phase IV (KMG-IV): sequencing the most valuable type-strain genomes for metagenomic binning, comparative biology and taxonomic classification.</title>
        <authorList>
            <person name="Goeker M."/>
        </authorList>
    </citation>
    <scope>NUCLEOTIDE SEQUENCE [LARGE SCALE GENOMIC DNA]</scope>
    <source>
        <strain evidence="6 7">DSM 19619</strain>
    </source>
</reference>
<evidence type="ECO:0000256" key="3">
    <source>
        <dbReference type="ARBA" id="ARBA00022741"/>
    </source>
</evidence>
<dbReference type="RefSeq" id="WP_307266409.1">
    <property type="nucleotide sequence ID" value="NZ_JAUSVX010000001.1"/>
</dbReference>
<dbReference type="GO" id="GO:0005524">
    <property type="term" value="F:ATP binding"/>
    <property type="evidence" value="ECO:0007669"/>
    <property type="project" value="UniProtKB-KW"/>
</dbReference>
<proteinExistence type="inferred from homology"/>
<dbReference type="InterPro" id="IPR008995">
    <property type="entry name" value="Mo/tungstate-bd_C_term_dom"/>
</dbReference>
<keyword evidence="3" id="KW-0547">Nucleotide-binding</keyword>
<evidence type="ECO:0000256" key="4">
    <source>
        <dbReference type="ARBA" id="ARBA00022840"/>
    </source>
</evidence>
<dbReference type="InterPro" id="IPR017871">
    <property type="entry name" value="ABC_transporter-like_CS"/>
</dbReference>
<dbReference type="PROSITE" id="PS00211">
    <property type="entry name" value="ABC_TRANSPORTER_1"/>
    <property type="match status" value="1"/>
</dbReference>
<evidence type="ECO:0000313" key="6">
    <source>
        <dbReference type="EMBL" id="MDQ0467148.1"/>
    </source>
</evidence>
<dbReference type="NCBIfam" id="NF008653">
    <property type="entry name" value="PRK11650.1"/>
    <property type="match status" value="1"/>
</dbReference>
<dbReference type="Gene3D" id="2.40.50.100">
    <property type="match status" value="1"/>
</dbReference>
<dbReference type="Proteomes" id="UP001242480">
    <property type="component" value="Unassembled WGS sequence"/>
</dbReference>
<dbReference type="InterPro" id="IPR003593">
    <property type="entry name" value="AAA+_ATPase"/>
</dbReference>
<organism evidence="6 7">
    <name type="scientific">Labrys wisconsinensis</name>
    <dbReference type="NCBI Taxonomy" id="425677"/>
    <lineage>
        <taxon>Bacteria</taxon>
        <taxon>Pseudomonadati</taxon>
        <taxon>Pseudomonadota</taxon>
        <taxon>Alphaproteobacteria</taxon>
        <taxon>Hyphomicrobiales</taxon>
        <taxon>Xanthobacteraceae</taxon>
        <taxon>Labrys</taxon>
    </lineage>
</organism>
<dbReference type="InterPro" id="IPR047641">
    <property type="entry name" value="ABC_transpr_MalK/UgpC-like"/>
</dbReference>
<evidence type="ECO:0000256" key="1">
    <source>
        <dbReference type="ARBA" id="ARBA00005417"/>
    </source>
</evidence>
<gene>
    <name evidence="6" type="ORF">QO011_000143</name>
</gene>
<dbReference type="InterPro" id="IPR003439">
    <property type="entry name" value="ABC_transporter-like_ATP-bd"/>
</dbReference>
<dbReference type="SUPFAM" id="SSF50331">
    <property type="entry name" value="MOP-like"/>
    <property type="match status" value="1"/>
</dbReference>
<dbReference type="PANTHER" id="PTHR43875:SF14">
    <property type="entry name" value="ABC TRANSPORTER ATP-BINDING PROTEIN"/>
    <property type="match status" value="1"/>
</dbReference>
<dbReference type="SUPFAM" id="SSF52540">
    <property type="entry name" value="P-loop containing nucleoside triphosphate hydrolases"/>
    <property type="match status" value="1"/>
</dbReference>
<dbReference type="SMART" id="SM00382">
    <property type="entry name" value="AAA"/>
    <property type="match status" value="1"/>
</dbReference>
<keyword evidence="4 6" id="KW-0067">ATP-binding</keyword>
<keyword evidence="6" id="KW-0762">Sugar transport</keyword>
<dbReference type="InterPro" id="IPR027417">
    <property type="entry name" value="P-loop_NTPase"/>
</dbReference>
<dbReference type="InterPro" id="IPR013611">
    <property type="entry name" value="Transp-assoc_OB_typ2"/>
</dbReference>